<dbReference type="Gene3D" id="1.20.1600.10">
    <property type="entry name" value="Outer membrane efflux proteins (OEP)"/>
    <property type="match status" value="1"/>
</dbReference>
<evidence type="ECO:0000256" key="6">
    <source>
        <dbReference type="ARBA" id="ARBA00023136"/>
    </source>
</evidence>
<dbReference type="GO" id="GO:1990281">
    <property type="term" value="C:efflux pump complex"/>
    <property type="evidence" value="ECO:0007669"/>
    <property type="project" value="TreeGrafter"/>
</dbReference>
<dbReference type="InterPro" id="IPR003423">
    <property type="entry name" value="OMP_efflux"/>
</dbReference>
<evidence type="ECO:0000313" key="11">
    <source>
        <dbReference type="Proteomes" id="UP000235116"/>
    </source>
</evidence>
<name>A0A2K9LGF1_9GAMM</name>
<dbReference type="InterPro" id="IPR051906">
    <property type="entry name" value="TolC-like"/>
</dbReference>
<evidence type="ECO:0000313" key="10">
    <source>
        <dbReference type="EMBL" id="AUM11297.1"/>
    </source>
</evidence>
<dbReference type="GO" id="GO:0009279">
    <property type="term" value="C:cell outer membrane"/>
    <property type="evidence" value="ECO:0007669"/>
    <property type="project" value="UniProtKB-SubCell"/>
</dbReference>
<dbReference type="AlphaFoldDB" id="A0A2K9LGF1"/>
<dbReference type="KEGG" id="kak:Kalk_02130"/>
<keyword evidence="4" id="KW-1134">Transmembrane beta strand</keyword>
<evidence type="ECO:0000256" key="1">
    <source>
        <dbReference type="ARBA" id="ARBA00004442"/>
    </source>
</evidence>
<evidence type="ECO:0000256" key="3">
    <source>
        <dbReference type="ARBA" id="ARBA00022448"/>
    </source>
</evidence>
<evidence type="ECO:0000256" key="9">
    <source>
        <dbReference type="SAM" id="SignalP"/>
    </source>
</evidence>
<keyword evidence="6" id="KW-0472">Membrane</keyword>
<evidence type="ECO:0000256" key="7">
    <source>
        <dbReference type="ARBA" id="ARBA00023237"/>
    </source>
</evidence>
<reference evidence="11" key="1">
    <citation type="submission" date="2017-08" db="EMBL/GenBank/DDBJ databases">
        <title>Direct submision.</title>
        <authorList>
            <person name="Kim S.-J."/>
            <person name="Rhee S.-K."/>
        </authorList>
    </citation>
    <scope>NUCLEOTIDE SEQUENCE [LARGE SCALE GENOMIC DNA]</scope>
    <source>
        <strain evidence="11">GI5</strain>
    </source>
</reference>
<evidence type="ECO:0000256" key="8">
    <source>
        <dbReference type="SAM" id="Coils"/>
    </source>
</evidence>
<dbReference type="PANTHER" id="PTHR30026">
    <property type="entry name" value="OUTER MEMBRANE PROTEIN TOLC"/>
    <property type="match status" value="1"/>
</dbReference>
<dbReference type="Proteomes" id="UP000235116">
    <property type="component" value="Chromosome"/>
</dbReference>
<keyword evidence="8" id="KW-0175">Coiled coil</keyword>
<dbReference type="OrthoDB" id="9813458at2"/>
<keyword evidence="7" id="KW-0998">Cell outer membrane</keyword>
<dbReference type="EMBL" id="CP022684">
    <property type="protein sequence ID" value="AUM11297.1"/>
    <property type="molecule type" value="Genomic_DNA"/>
</dbReference>
<comment type="similarity">
    <text evidence="2">Belongs to the outer membrane factor (OMF) (TC 1.B.17) family.</text>
</comment>
<protein>
    <recommendedName>
        <fullName evidence="12">Type I secretion protein TolC</fullName>
    </recommendedName>
</protein>
<keyword evidence="11" id="KW-1185">Reference proteome</keyword>
<feature type="coiled-coil region" evidence="8">
    <location>
        <begin position="176"/>
        <end position="203"/>
    </location>
</feature>
<dbReference type="GO" id="GO:0015562">
    <property type="term" value="F:efflux transmembrane transporter activity"/>
    <property type="evidence" value="ECO:0007669"/>
    <property type="project" value="InterPro"/>
</dbReference>
<feature type="signal peptide" evidence="9">
    <location>
        <begin position="1"/>
        <end position="24"/>
    </location>
</feature>
<keyword evidence="9" id="KW-0732">Signal</keyword>
<dbReference type="RefSeq" id="WP_101892637.1">
    <property type="nucleotide sequence ID" value="NZ_CP022684.1"/>
</dbReference>
<organism evidence="10 11">
    <name type="scientific">Ketobacter alkanivorans</name>
    <dbReference type="NCBI Taxonomy" id="1917421"/>
    <lineage>
        <taxon>Bacteria</taxon>
        <taxon>Pseudomonadati</taxon>
        <taxon>Pseudomonadota</taxon>
        <taxon>Gammaproteobacteria</taxon>
        <taxon>Pseudomonadales</taxon>
        <taxon>Ketobacteraceae</taxon>
        <taxon>Ketobacter</taxon>
    </lineage>
</organism>
<dbReference type="InterPro" id="IPR010130">
    <property type="entry name" value="T1SS_OMP_TolC"/>
</dbReference>
<dbReference type="NCBIfam" id="TIGR01844">
    <property type="entry name" value="type_I_sec_TolC"/>
    <property type="match status" value="1"/>
</dbReference>
<dbReference type="SUPFAM" id="SSF56954">
    <property type="entry name" value="Outer membrane efflux proteins (OEP)"/>
    <property type="match status" value="1"/>
</dbReference>
<evidence type="ECO:0008006" key="12">
    <source>
        <dbReference type="Google" id="ProtNLM"/>
    </source>
</evidence>
<gene>
    <name evidence="10" type="ORF">Kalk_02130</name>
</gene>
<sequence length="527" mass="59549">MRIITVVSRLSLICFCLSSTNLFAENLEEIFSLARKNDAEWAGKKQKYLADREKMEQAFGSLLPTADLNGSWGKQYYEGSTTTLDQAGAIDCIIDENPADIGEWVDLCLDRSIGEVPLKEDYSATMYDVTISQPLLRMDRWHRYKRAKSMDNAAKANLAFDQQELMIRSAEAYFGVLRAEEEMRLAQSEEKTLRTQLTEIKNRYKLGLMRDTDVFELQAQHDIAKAAVIVAQSQVQVVKENMALLTGTYIEIVNPLPKDIPIEPPQPYELSEWEDFARKSNYQLISAQYAADAADKEVMEKKSGHAPTADLFLRYEHRDVGGGFIPSSDTTTFGVRVTMPLYSGGITTSQGREADYRAQEARSKVDLALRNALRETRQYHTQVNANVASVQARLRAVKSNNSSLRAIKAGWQDGIRTMSDALAAQRKVFQARKEYATSRYDYILNTLKLKKAAGVLSPNDLQTLNSWLDSPTDTVSSVLDDSDSYLEEVDDIKFEQELKTFEDEKKAETGSSHKSLYDAFKAWRESE</sequence>
<proteinExistence type="inferred from homology"/>
<evidence type="ECO:0000256" key="2">
    <source>
        <dbReference type="ARBA" id="ARBA00007613"/>
    </source>
</evidence>
<dbReference type="PANTHER" id="PTHR30026:SF20">
    <property type="entry name" value="OUTER MEMBRANE PROTEIN TOLC"/>
    <property type="match status" value="1"/>
</dbReference>
<evidence type="ECO:0000256" key="5">
    <source>
        <dbReference type="ARBA" id="ARBA00022692"/>
    </source>
</evidence>
<dbReference type="Pfam" id="PF02321">
    <property type="entry name" value="OEP"/>
    <property type="match status" value="2"/>
</dbReference>
<dbReference type="GO" id="GO:0015288">
    <property type="term" value="F:porin activity"/>
    <property type="evidence" value="ECO:0007669"/>
    <property type="project" value="TreeGrafter"/>
</dbReference>
<feature type="chain" id="PRO_5014616737" description="Type I secretion protein TolC" evidence="9">
    <location>
        <begin position="25"/>
        <end position="527"/>
    </location>
</feature>
<evidence type="ECO:0000256" key="4">
    <source>
        <dbReference type="ARBA" id="ARBA00022452"/>
    </source>
</evidence>
<accession>A0A2K9LGF1</accession>
<keyword evidence="3" id="KW-0813">Transport</keyword>
<comment type="subcellular location">
    <subcellularLocation>
        <location evidence="1">Cell outer membrane</location>
    </subcellularLocation>
</comment>
<keyword evidence="5" id="KW-0812">Transmembrane</keyword>